<dbReference type="PANTHER" id="PTHR21016:SF25">
    <property type="entry name" value="TM2 DOMAIN-CONTAINING PROTEIN DDB_G0277895-RELATED"/>
    <property type="match status" value="1"/>
</dbReference>
<keyword evidence="3 5" id="KW-1133">Transmembrane helix</keyword>
<dbReference type="InterPro" id="IPR050932">
    <property type="entry name" value="TM2D1-3-like"/>
</dbReference>
<sequence>MAETITSAPVKTKSVGVAYALWFFLGVIGVHQFYLGNTIRAVTYIFTLGWLGIGLLIDLFTIPSQVRKANGEA</sequence>
<reference evidence="8" key="1">
    <citation type="journal article" date="2019" name="Int. J. Syst. Evol. Microbiol.">
        <title>The Global Catalogue of Microorganisms (GCM) 10K type strain sequencing project: providing services to taxonomists for standard genome sequencing and annotation.</title>
        <authorList>
            <consortium name="The Broad Institute Genomics Platform"/>
            <consortium name="The Broad Institute Genome Sequencing Center for Infectious Disease"/>
            <person name="Wu L."/>
            <person name="Ma J."/>
        </authorList>
    </citation>
    <scope>NUCLEOTIDE SEQUENCE [LARGE SCALE GENOMIC DNA]</scope>
    <source>
        <strain evidence="8">JCM 13249</strain>
    </source>
</reference>
<evidence type="ECO:0000256" key="5">
    <source>
        <dbReference type="SAM" id="Phobius"/>
    </source>
</evidence>
<accession>A0ABP4VVR5</accession>
<evidence type="ECO:0000256" key="4">
    <source>
        <dbReference type="ARBA" id="ARBA00023136"/>
    </source>
</evidence>
<evidence type="ECO:0000256" key="1">
    <source>
        <dbReference type="ARBA" id="ARBA00004141"/>
    </source>
</evidence>
<protein>
    <recommendedName>
        <fullName evidence="6">TM2 domain-containing protein</fullName>
    </recommendedName>
</protein>
<keyword evidence="4 5" id="KW-0472">Membrane</keyword>
<dbReference type="EMBL" id="BAAALS010000002">
    <property type="protein sequence ID" value="GAA1737002.1"/>
    <property type="molecule type" value="Genomic_DNA"/>
</dbReference>
<dbReference type="Pfam" id="PF05154">
    <property type="entry name" value="TM2"/>
    <property type="match status" value="1"/>
</dbReference>
<evidence type="ECO:0000256" key="3">
    <source>
        <dbReference type="ARBA" id="ARBA00022989"/>
    </source>
</evidence>
<dbReference type="RefSeq" id="WP_344076199.1">
    <property type="nucleotide sequence ID" value="NZ_BAAALS010000002.1"/>
</dbReference>
<organism evidence="7 8">
    <name type="scientific">Luedemannella helvata</name>
    <dbReference type="NCBI Taxonomy" id="349315"/>
    <lineage>
        <taxon>Bacteria</taxon>
        <taxon>Bacillati</taxon>
        <taxon>Actinomycetota</taxon>
        <taxon>Actinomycetes</taxon>
        <taxon>Micromonosporales</taxon>
        <taxon>Micromonosporaceae</taxon>
        <taxon>Luedemannella</taxon>
    </lineage>
</organism>
<comment type="subcellular location">
    <subcellularLocation>
        <location evidence="1">Membrane</location>
        <topology evidence="1">Multi-pass membrane protein</topology>
    </subcellularLocation>
</comment>
<comment type="caution">
    <text evidence="7">The sequence shown here is derived from an EMBL/GenBank/DDBJ whole genome shotgun (WGS) entry which is preliminary data.</text>
</comment>
<keyword evidence="8" id="KW-1185">Reference proteome</keyword>
<evidence type="ECO:0000256" key="2">
    <source>
        <dbReference type="ARBA" id="ARBA00022692"/>
    </source>
</evidence>
<feature type="transmembrane region" description="Helical" evidence="5">
    <location>
        <begin position="16"/>
        <end position="35"/>
    </location>
</feature>
<dbReference type="InterPro" id="IPR007829">
    <property type="entry name" value="TM2"/>
</dbReference>
<evidence type="ECO:0000259" key="6">
    <source>
        <dbReference type="Pfam" id="PF05154"/>
    </source>
</evidence>
<feature type="transmembrane region" description="Helical" evidence="5">
    <location>
        <begin position="41"/>
        <end position="60"/>
    </location>
</feature>
<dbReference type="Proteomes" id="UP001500655">
    <property type="component" value="Unassembled WGS sequence"/>
</dbReference>
<proteinExistence type="predicted"/>
<evidence type="ECO:0000313" key="8">
    <source>
        <dbReference type="Proteomes" id="UP001500655"/>
    </source>
</evidence>
<evidence type="ECO:0000313" key="7">
    <source>
        <dbReference type="EMBL" id="GAA1737002.1"/>
    </source>
</evidence>
<feature type="domain" description="TM2" evidence="6">
    <location>
        <begin position="12"/>
        <end position="60"/>
    </location>
</feature>
<dbReference type="PANTHER" id="PTHR21016">
    <property type="entry name" value="BETA-AMYLOID BINDING PROTEIN-RELATED"/>
    <property type="match status" value="1"/>
</dbReference>
<name>A0ABP4VVR5_9ACTN</name>
<gene>
    <name evidence="7" type="ORF">GCM10009681_04480</name>
</gene>
<keyword evidence="2 5" id="KW-0812">Transmembrane</keyword>